<dbReference type="OrthoDB" id="5242236at2"/>
<evidence type="ECO:0000256" key="3">
    <source>
        <dbReference type="ARBA" id="ARBA00022729"/>
    </source>
</evidence>
<dbReference type="InterPro" id="IPR014755">
    <property type="entry name" value="Cu-Rt/internalin_Ig-like"/>
</dbReference>
<accession>A0A4T2BV02</accession>
<feature type="transmembrane region" description="Helical" evidence="5">
    <location>
        <begin position="164"/>
        <end position="187"/>
    </location>
</feature>
<evidence type="ECO:0000313" key="9">
    <source>
        <dbReference type="Proteomes" id="UP000306192"/>
    </source>
</evidence>
<reference evidence="8 9" key="1">
    <citation type="journal article" date="2019" name="Microorganisms">
        <title>Systematic Affiliation and Genome Analysis of Subtercola vilae DB165(T) with Particular Emphasis on Cold Adaptation of an Isolate from a High-Altitude Cold Volcano Lake.</title>
        <authorList>
            <person name="Villalobos A.S."/>
            <person name="Wiese J."/>
            <person name="Imhoff J.F."/>
            <person name="Dorador C."/>
            <person name="Keller A."/>
            <person name="Hentschel U."/>
        </authorList>
    </citation>
    <scope>NUCLEOTIDE SEQUENCE [LARGE SCALE GENOMIC DNA]</scope>
    <source>
        <strain evidence="8 9">DB165</strain>
    </source>
</reference>
<name>A0A4T2BV02_9MICO</name>
<keyword evidence="2" id="KW-0479">Metal-binding</keyword>
<dbReference type="GO" id="GO:0005886">
    <property type="term" value="C:plasma membrane"/>
    <property type="evidence" value="ECO:0007669"/>
    <property type="project" value="TreeGrafter"/>
</dbReference>
<feature type="signal peptide" evidence="6">
    <location>
        <begin position="1"/>
        <end position="20"/>
    </location>
</feature>
<dbReference type="GO" id="GO:0006825">
    <property type="term" value="P:copper ion transport"/>
    <property type="evidence" value="ECO:0007669"/>
    <property type="project" value="InterPro"/>
</dbReference>
<dbReference type="AlphaFoldDB" id="A0A4T2BV02"/>
<comment type="caution">
    <text evidence="8">The sequence shown here is derived from an EMBL/GenBank/DDBJ whole genome shotgun (WGS) entry which is preliminary data.</text>
</comment>
<dbReference type="Proteomes" id="UP000306192">
    <property type="component" value="Unassembled WGS sequence"/>
</dbReference>
<evidence type="ECO:0000256" key="1">
    <source>
        <dbReference type="ARBA" id="ARBA00004196"/>
    </source>
</evidence>
<dbReference type="GO" id="GO:0046688">
    <property type="term" value="P:response to copper ion"/>
    <property type="evidence" value="ECO:0007669"/>
    <property type="project" value="InterPro"/>
</dbReference>
<dbReference type="InterPro" id="IPR032694">
    <property type="entry name" value="CopC/D"/>
</dbReference>
<keyword evidence="3 6" id="KW-0732">Signal</keyword>
<dbReference type="SUPFAM" id="SSF81296">
    <property type="entry name" value="E set domains"/>
    <property type="match status" value="1"/>
</dbReference>
<comment type="subcellular location">
    <subcellularLocation>
        <location evidence="1">Cell envelope</location>
    </subcellularLocation>
</comment>
<dbReference type="PANTHER" id="PTHR34820">
    <property type="entry name" value="INNER MEMBRANE PROTEIN YEBZ"/>
    <property type="match status" value="1"/>
</dbReference>
<keyword evidence="5" id="KW-1133">Transmembrane helix</keyword>
<dbReference type="GO" id="GO:0030313">
    <property type="term" value="C:cell envelope"/>
    <property type="evidence" value="ECO:0007669"/>
    <property type="project" value="UniProtKB-SubCell"/>
</dbReference>
<protein>
    <submittedName>
        <fullName evidence="8">Copper resistance protein CopC</fullName>
    </submittedName>
</protein>
<evidence type="ECO:0000256" key="5">
    <source>
        <dbReference type="SAM" id="Phobius"/>
    </source>
</evidence>
<dbReference type="InterPro" id="IPR007348">
    <property type="entry name" value="CopC_dom"/>
</dbReference>
<keyword evidence="9" id="KW-1185">Reference proteome</keyword>
<feature type="domain" description="CopC" evidence="7">
    <location>
        <begin position="21"/>
        <end position="119"/>
    </location>
</feature>
<evidence type="ECO:0000259" key="7">
    <source>
        <dbReference type="Pfam" id="PF04234"/>
    </source>
</evidence>
<proteinExistence type="predicted"/>
<evidence type="ECO:0000256" key="6">
    <source>
        <dbReference type="SAM" id="SignalP"/>
    </source>
</evidence>
<evidence type="ECO:0000313" key="8">
    <source>
        <dbReference type="EMBL" id="TIH35603.1"/>
    </source>
</evidence>
<keyword evidence="5" id="KW-0472">Membrane</keyword>
<evidence type="ECO:0000256" key="2">
    <source>
        <dbReference type="ARBA" id="ARBA00022723"/>
    </source>
</evidence>
<dbReference type="PANTHER" id="PTHR34820:SF4">
    <property type="entry name" value="INNER MEMBRANE PROTEIN YEBZ"/>
    <property type="match status" value="1"/>
</dbReference>
<feature type="chain" id="PRO_5020445422" evidence="6">
    <location>
        <begin position="21"/>
        <end position="199"/>
    </location>
</feature>
<dbReference type="Gene3D" id="2.60.40.1220">
    <property type="match status" value="1"/>
</dbReference>
<dbReference type="GO" id="GO:0042597">
    <property type="term" value="C:periplasmic space"/>
    <property type="evidence" value="ECO:0007669"/>
    <property type="project" value="InterPro"/>
</dbReference>
<keyword evidence="5" id="KW-0812">Transmembrane</keyword>
<sequence length="199" mass="19718">MLGAALAGALALVPVTSASAHDYLVSSTPTADSTVTTPLTSVSLTFNDLVLDLSGDSSSAILEVTGPDAQTTHYETGCASILSHDVSVPVALGAAGRYTMTWQIVSSDGHPVSNSIGFTYSPPAGTAAAMGSATAPSCGGAVDNSRITALPNAAAGGSEAGVNAVLIVSIAGVIVLLAIAGVAVVLVRARRRERASKKL</sequence>
<organism evidence="8 9">
    <name type="scientific">Subtercola vilae</name>
    <dbReference type="NCBI Taxonomy" id="2056433"/>
    <lineage>
        <taxon>Bacteria</taxon>
        <taxon>Bacillati</taxon>
        <taxon>Actinomycetota</taxon>
        <taxon>Actinomycetes</taxon>
        <taxon>Micrococcales</taxon>
        <taxon>Microbacteriaceae</taxon>
        <taxon>Subtercola</taxon>
    </lineage>
</organism>
<dbReference type="GO" id="GO:0005507">
    <property type="term" value="F:copper ion binding"/>
    <property type="evidence" value="ECO:0007669"/>
    <property type="project" value="InterPro"/>
</dbReference>
<dbReference type="EMBL" id="QYRT01000019">
    <property type="protein sequence ID" value="TIH35603.1"/>
    <property type="molecule type" value="Genomic_DNA"/>
</dbReference>
<gene>
    <name evidence="8" type="ORF">D4765_10880</name>
</gene>
<dbReference type="InterPro" id="IPR014756">
    <property type="entry name" value="Ig_E-set"/>
</dbReference>
<keyword evidence="4" id="KW-0186">Copper</keyword>
<dbReference type="Pfam" id="PF04234">
    <property type="entry name" value="CopC"/>
    <property type="match status" value="1"/>
</dbReference>
<evidence type="ECO:0000256" key="4">
    <source>
        <dbReference type="ARBA" id="ARBA00023008"/>
    </source>
</evidence>